<comment type="caution">
    <text evidence="3">The sequence shown here is derived from an EMBL/GenBank/DDBJ whole genome shotgun (WGS) entry which is preliminary data.</text>
</comment>
<sequence>MFLKSLELNGFKSFAQKIVLEFPPGITAIVGPNGAGKSNVIDAIRWLLGEREAKNLRGAKAEDLIFNGTPKKPRLSMAQARLYFDNSSGFFPVDFKEVVINRRVGRDSISQYFINKAEVRLKDVINFFSRSRLGTKGLTIINQGDSDLFVRASAEERRIMIEEVLGLREYQIKKIEAERKLKNTFFNLEKARAMIEEVAPRLRTLKRQTNKWAKRVKLREELEQLEKNYFSYKLNGIRSSQAEIEPALNSFDKQIDEKQKELNILESKLKKIESQPQEYQEIKKIKHKQQELLLERSQIQKELGRLEAKLEFFAADRGDTNNNFKNEDLFGFINEAKQILEEGLRQSNFEKLKSIIKELIDKIDNLLSPAKTEDFKPNALSELEKSRDDLLAKFDTAEKELKKLEKEETDITVNLEEFNKNFQKTFELTESKRRELRDLEEKKNRILFEKEKLNLKFQDLENQLRQIGKTVKDFNFEESQALPEPNIPDIEPDIEKRMFKLRTELSAMGEIDESLVKETQEVETHYNFLTSQSKDLDKAIIDLKNLIKKLNEKIHFEFNSSLHSINEEFNKFFRLMFNGGQAKLRIKNYELRIKNDNDNNSDNDNEFEERQLKSGVEINLSLPKKRISSLEMLSGGEKSLVSIAALFALISISPPPFLVLDEIDAALDENNSKRFANLIKEFSRKTQFIVVTHNR</sequence>
<feature type="non-terminal residue" evidence="3">
    <location>
        <position position="695"/>
    </location>
</feature>
<dbReference type="AlphaFoldDB" id="A0A2M7B6R3"/>
<feature type="domain" description="RecF/RecN/SMC N-terminal" evidence="2">
    <location>
        <begin position="302"/>
        <end position="694"/>
    </location>
</feature>
<organism evidence="3 4">
    <name type="scientific">Candidatus Wolfebacteria bacterium CG03_land_8_20_14_0_80_39_317</name>
    <dbReference type="NCBI Taxonomy" id="1975068"/>
    <lineage>
        <taxon>Bacteria</taxon>
        <taxon>Candidatus Wolfeibacteriota</taxon>
    </lineage>
</organism>
<keyword evidence="1" id="KW-0175">Coiled coil</keyword>
<evidence type="ECO:0000259" key="2">
    <source>
        <dbReference type="Pfam" id="PF02463"/>
    </source>
</evidence>
<dbReference type="InterPro" id="IPR003395">
    <property type="entry name" value="RecF/RecN/SMC_N"/>
</dbReference>
<dbReference type="Gene3D" id="3.40.50.300">
    <property type="entry name" value="P-loop containing nucleotide triphosphate hydrolases"/>
    <property type="match status" value="2"/>
</dbReference>
<evidence type="ECO:0000313" key="3">
    <source>
        <dbReference type="EMBL" id="PIU98798.1"/>
    </source>
</evidence>
<feature type="domain" description="RecF/RecN/SMC N-terminal" evidence="2">
    <location>
        <begin position="2"/>
        <end position="135"/>
    </location>
</feature>
<protein>
    <recommendedName>
        <fullName evidence="2">RecF/RecN/SMC N-terminal domain-containing protein</fullName>
    </recommendedName>
</protein>
<dbReference type="PANTHER" id="PTHR43977">
    <property type="entry name" value="STRUCTURAL MAINTENANCE OF CHROMOSOMES PROTEIN 3"/>
    <property type="match status" value="1"/>
</dbReference>
<evidence type="ECO:0000313" key="4">
    <source>
        <dbReference type="Proteomes" id="UP000231704"/>
    </source>
</evidence>
<dbReference type="Proteomes" id="UP000231704">
    <property type="component" value="Unassembled WGS sequence"/>
</dbReference>
<reference evidence="4" key="1">
    <citation type="submission" date="2017-09" db="EMBL/GenBank/DDBJ databases">
        <title>Depth-based differentiation of microbial function through sediment-hosted aquifers and enrichment of novel symbionts in the deep terrestrial subsurface.</title>
        <authorList>
            <person name="Probst A.J."/>
            <person name="Ladd B."/>
            <person name="Jarett J.K."/>
            <person name="Geller-Mcgrath D.E."/>
            <person name="Sieber C.M.K."/>
            <person name="Emerson J.B."/>
            <person name="Anantharaman K."/>
            <person name="Thomas B.C."/>
            <person name="Malmstrom R."/>
            <person name="Stieglmeier M."/>
            <person name="Klingl A."/>
            <person name="Woyke T."/>
            <person name="Ryan C.M."/>
            <person name="Banfield J.F."/>
        </authorList>
    </citation>
    <scope>NUCLEOTIDE SEQUENCE [LARGE SCALE GENOMIC DNA]</scope>
</reference>
<feature type="coiled-coil region" evidence="1">
    <location>
        <begin position="380"/>
        <end position="470"/>
    </location>
</feature>
<dbReference type="SUPFAM" id="SSF52540">
    <property type="entry name" value="P-loop containing nucleoside triphosphate hydrolases"/>
    <property type="match status" value="1"/>
</dbReference>
<dbReference type="Pfam" id="PF02463">
    <property type="entry name" value="SMC_N"/>
    <property type="match status" value="2"/>
</dbReference>
<gene>
    <name evidence="3" type="ORF">COS60_01150</name>
</gene>
<evidence type="ECO:0000256" key="1">
    <source>
        <dbReference type="SAM" id="Coils"/>
    </source>
</evidence>
<feature type="coiled-coil region" evidence="1">
    <location>
        <begin position="215"/>
        <end position="316"/>
    </location>
</feature>
<dbReference type="InterPro" id="IPR027417">
    <property type="entry name" value="P-loop_NTPase"/>
</dbReference>
<dbReference type="EMBL" id="PEVI01000031">
    <property type="protein sequence ID" value="PIU98798.1"/>
    <property type="molecule type" value="Genomic_DNA"/>
</dbReference>
<proteinExistence type="predicted"/>
<accession>A0A2M7B6R3</accession>
<name>A0A2M7B6R3_9BACT</name>